<feature type="region of interest" description="Disordered" evidence="6">
    <location>
        <begin position="31"/>
        <end position="55"/>
    </location>
</feature>
<dbReference type="GeneID" id="68109997"/>
<keyword evidence="2" id="KW-0378">Hydrolase</keyword>
<name>A0A6A5BVH7_NAEFO</name>
<dbReference type="OMA" id="FNCIIAT"/>
<dbReference type="GO" id="GO:0016798">
    <property type="term" value="F:hydrolase activity, acting on glycosyl bonds"/>
    <property type="evidence" value="ECO:0007669"/>
    <property type="project" value="UniProtKB-KW"/>
</dbReference>
<keyword evidence="9" id="KW-1185">Reference proteome</keyword>
<gene>
    <name evidence="8" type="ORF">FDP41_002779</name>
</gene>
<evidence type="ECO:0000256" key="1">
    <source>
        <dbReference type="ARBA" id="ARBA00022723"/>
    </source>
</evidence>
<dbReference type="RefSeq" id="XP_044562977.1">
    <property type="nucleotide sequence ID" value="XM_044706010.1"/>
</dbReference>
<dbReference type="SUPFAM" id="SSF110581">
    <property type="entry name" value="Indigoidine synthase A-like"/>
    <property type="match status" value="1"/>
</dbReference>
<evidence type="ECO:0000256" key="5">
    <source>
        <dbReference type="ARBA" id="ARBA00023295"/>
    </source>
</evidence>
<dbReference type="AlphaFoldDB" id="A0A6A5BVH7"/>
<evidence type="ECO:0000313" key="9">
    <source>
        <dbReference type="Proteomes" id="UP000444721"/>
    </source>
</evidence>
<reference evidence="8 9" key="1">
    <citation type="journal article" date="2019" name="Sci. Rep.">
        <title>Nanopore sequencing improves the draft genome of the human pathogenic amoeba Naegleria fowleri.</title>
        <authorList>
            <person name="Liechti N."/>
            <person name="Schurch N."/>
            <person name="Bruggmann R."/>
            <person name="Wittwer M."/>
        </authorList>
    </citation>
    <scope>NUCLEOTIDE SEQUENCE [LARGE SCALE GENOMIC DNA]</scope>
    <source>
        <strain evidence="8 9">ATCC 30894</strain>
    </source>
</reference>
<dbReference type="VEuPathDB" id="AmoebaDB:NfTy_056620"/>
<dbReference type="OrthoDB" id="198885at2759"/>
<accession>A0A6A5BVH7</accession>
<dbReference type="VEuPathDB" id="AmoebaDB:NF0087480"/>
<organism evidence="8 9">
    <name type="scientific">Naegleria fowleri</name>
    <name type="common">Brain eating amoeba</name>
    <dbReference type="NCBI Taxonomy" id="5763"/>
    <lineage>
        <taxon>Eukaryota</taxon>
        <taxon>Discoba</taxon>
        <taxon>Heterolobosea</taxon>
        <taxon>Tetramitia</taxon>
        <taxon>Eutetramitia</taxon>
        <taxon>Vahlkampfiidae</taxon>
        <taxon>Naegleria</taxon>
    </lineage>
</organism>
<evidence type="ECO:0000259" key="7">
    <source>
        <dbReference type="Pfam" id="PF00294"/>
    </source>
</evidence>
<proteinExistence type="inferred from homology"/>
<evidence type="ECO:0000256" key="6">
    <source>
        <dbReference type="SAM" id="MobiDB-lite"/>
    </source>
</evidence>
<dbReference type="Pfam" id="PF04227">
    <property type="entry name" value="Indigoidine_A"/>
    <property type="match status" value="1"/>
</dbReference>
<evidence type="ECO:0000256" key="2">
    <source>
        <dbReference type="ARBA" id="ARBA00022801"/>
    </source>
</evidence>
<dbReference type="VEuPathDB" id="AmoebaDB:FDP41_002779"/>
<dbReference type="Gene3D" id="3.40.1790.10">
    <property type="entry name" value="Indigoidine synthase domain"/>
    <property type="match status" value="1"/>
</dbReference>
<evidence type="ECO:0000256" key="4">
    <source>
        <dbReference type="ARBA" id="ARBA00023239"/>
    </source>
</evidence>
<feature type="compositionally biased region" description="Polar residues" evidence="6">
    <location>
        <begin position="44"/>
        <end position="55"/>
    </location>
</feature>
<dbReference type="SUPFAM" id="SSF53613">
    <property type="entry name" value="Ribokinase-like"/>
    <property type="match status" value="1"/>
</dbReference>
<keyword evidence="4" id="KW-0456">Lyase</keyword>
<dbReference type="HAMAP" id="MF_01876">
    <property type="entry name" value="PsiMP_glycosidase"/>
    <property type="match status" value="1"/>
</dbReference>
<dbReference type="GO" id="GO:0046872">
    <property type="term" value="F:metal ion binding"/>
    <property type="evidence" value="ECO:0007669"/>
    <property type="project" value="UniProtKB-KW"/>
</dbReference>
<keyword evidence="5" id="KW-0326">Glycosidase</keyword>
<dbReference type="InterPro" id="IPR007342">
    <property type="entry name" value="PsuG"/>
</dbReference>
<evidence type="ECO:0000256" key="3">
    <source>
        <dbReference type="ARBA" id="ARBA00023211"/>
    </source>
</evidence>
<dbReference type="GO" id="GO:0004730">
    <property type="term" value="F:pseudouridylate synthase activity"/>
    <property type="evidence" value="ECO:0007669"/>
    <property type="project" value="InterPro"/>
</dbReference>
<feature type="compositionally biased region" description="Low complexity" evidence="6">
    <location>
        <begin position="31"/>
        <end position="43"/>
    </location>
</feature>
<evidence type="ECO:0000313" key="8">
    <source>
        <dbReference type="EMBL" id="KAF0978264.1"/>
    </source>
</evidence>
<comment type="caution">
    <text evidence="8">The sequence shown here is derived from an EMBL/GenBank/DDBJ whole genome shotgun (WGS) entry which is preliminary data.</text>
</comment>
<dbReference type="InterPro" id="IPR011611">
    <property type="entry name" value="PfkB_dom"/>
</dbReference>
<dbReference type="PANTHER" id="PTHR42909:SF1">
    <property type="entry name" value="CARBOHYDRATE KINASE PFKB DOMAIN-CONTAINING PROTEIN"/>
    <property type="match status" value="1"/>
</dbReference>
<keyword evidence="1" id="KW-0479">Metal-binding</keyword>
<dbReference type="Proteomes" id="UP000444721">
    <property type="component" value="Unassembled WGS sequence"/>
</dbReference>
<feature type="domain" description="Carbohydrate kinase PfkB" evidence="7">
    <location>
        <begin position="441"/>
        <end position="741"/>
    </location>
</feature>
<protein>
    <recommendedName>
        <fullName evidence="7">Carbohydrate kinase PfkB domain-containing protein</fullName>
    </recommendedName>
</protein>
<dbReference type="Pfam" id="PF00294">
    <property type="entry name" value="PfkB"/>
    <property type="match status" value="1"/>
</dbReference>
<dbReference type="EMBL" id="VFQX01000030">
    <property type="protein sequence ID" value="KAF0978264.1"/>
    <property type="molecule type" value="Genomic_DNA"/>
</dbReference>
<dbReference type="GO" id="GO:0005737">
    <property type="term" value="C:cytoplasm"/>
    <property type="evidence" value="ECO:0007669"/>
    <property type="project" value="TreeGrafter"/>
</dbReference>
<sequence>MLNNNSQRRLFSIRDHLLSSRVHQLANAISSSTNNSTNEHASNIVSVSGGQSSASKNSWDDYLVKAKIHPDVKDALAQNKPVVALESTIISHGMPYPKNVETAKQVEDQIRKNGAIPATICILDGIIHVGINEQELDRFGKLGQEKKITKCSRRDVALVCSQKSHGATTVSATMLLAHRFGIHVFVTGGIGGVHRVLSTNEVDPMDISTDLTELGRTPTCVVSAGVKSILDIPRTLEYLETQGVTVASYQTDEFPAFFTSKSGCKSQCRLDSPLECAKLVSANLQLGLNSGVLIAVPIPERLEAKSAQLNKAIEQGLLEAKQKNIKGKDVTPFLLQRINELTQGDSLRANIELILNNARVGAQIAVELSKIQQMNNKYWSGLSSHAVVDLDDTNERHPSDHKSSLLSRVSSVLSSPKREIIAIGGSVMDVTCTPMEGAKLILKTSNPGKITLSNGGVARNVCEVISRLLSSSLDAKHLPLNFITSVGLDAFGHSLKEHIRKDLRVQQPEKTILLNRNNRTAIYNCLMDDTGELVAAVADMSILTDVNTTKHITNTLSHMIKEKRAPLIFLDSNSSVEAMNNIGRIIENTQAELYLDPTSVPKSKHAVLAGLLPLVTFIKPNEHEIFSIVECFLGRTINKNEISVEECLQILLTKAKVSHVLLTQGPQGVKHATLINGRVTIQSYAALPKRPHLSEPNANVTGCGDNFSGAFIFSRFCGDSIETSIKKGLRASRLALESSKSVSDRLNAQSIEND</sequence>
<keyword evidence="3" id="KW-0464">Manganese</keyword>
<dbReference type="InterPro" id="IPR029056">
    <property type="entry name" value="Ribokinase-like"/>
</dbReference>
<dbReference type="PANTHER" id="PTHR42909">
    <property type="entry name" value="ZGC:136858"/>
    <property type="match status" value="1"/>
</dbReference>
<dbReference type="Gene3D" id="3.40.1190.20">
    <property type="match status" value="1"/>
</dbReference>
<dbReference type="InterPro" id="IPR022830">
    <property type="entry name" value="Indigdn_synthA-like"/>
</dbReference>